<dbReference type="AlphaFoldDB" id="A0A3N2Q4D7"/>
<feature type="region of interest" description="Disordered" evidence="1">
    <location>
        <begin position="52"/>
        <end position="83"/>
    </location>
</feature>
<dbReference type="RefSeq" id="XP_028469436.1">
    <property type="nucleotide sequence ID" value="XM_028611446.1"/>
</dbReference>
<evidence type="ECO:0000313" key="2">
    <source>
        <dbReference type="EMBL" id="ROT41630.1"/>
    </source>
</evidence>
<dbReference type="Proteomes" id="UP000272025">
    <property type="component" value="Unassembled WGS sequence"/>
</dbReference>
<keyword evidence="3" id="KW-1185">Reference proteome</keyword>
<gene>
    <name evidence="2" type="ORF">SODALDRAFT_331387</name>
</gene>
<feature type="compositionally biased region" description="Basic and acidic residues" evidence="1">
    <location>
        <begin position="74"/>
        <end position="83"/>
    </location>
</feature>
<accession>A0A3N2Q4D7</accession>
<protein>
    <submittedName>
        <fullName evidence="2">Uncharacterized protein</fullName>
    </submittedName>
</protein>
<evidence type="ECO:0000256" key="1">
    <source>
        <dbReference type="SAM" id="MobiDB-lite"/>
    </source>
</evidence>
<name>A0A3N2Q4D7_SODAK</name>
<feature type="compositionally biased region" description="Basic and acidic residues" evidence="1">
    <location>
        <begin position="52"/>
        <end position="61"/>
    </location>
</feature>
<organism evidence="2 3">
    <name type="scientific">Sodiomyces alkalinus (strain CBS 110278 / VKM F-3762 / F11)</name>
    <name type="common">Alkaliphilic filamentous fungus</name>
    <dbReference type="NCBI Taxonomy" id="1314773"/>
    <lineage>
        <taxon>Eukaryota</taxon>
        <taxon>Fungi</taxon>
        <taxon>Dikarya</taxon>
        <taxon>Ascomycota</taxon>
        <taxon>Pezizomycotina</taxon>
        <taxon>Sordariomycetes</taxon>
        <taxon>Hypocreomycetidae</taxon>
        <taxon>Glomerellales</taxon>
        <taxon>Plectosphaerellaceae</taxon>
        <taxon>Sodiomyces</taxon>
    </lineage>
</organism>
<evidence type="ECO:0000313" key="3">
    <source>
        <dbReference type="Proteomes" id="UP000272025"/>
    </source>
</evidence>
<dbReference type="GeneID" id="39579924"/>
<proteinExistence type="predicted"/>
<dbReference type="EMBL" id="ML119052">
    <property type="protein sequence ID" value="ROT41630.1"/>
    <property type="molecule type" value="Genomic_DNA"/>
</dbReference>
<sequence>MRRRSVVEGKSAEKERKKEVLSLIQAKIIEVHDEQNRTEQVKQVKRFSIHWRNTDDSDRPAHFGRPLKKRARRKEKDTSRLLG</sequence>
<reference evidence="2 3" key="1">
    <citation type="journal article" date="2018" name="Mol. Ecol.">
        <title>The obligate alkalophilic soda-lake fungus Sodiomyces alkalinus has shifted to a protein diet.</title>
        <authorList>
            <person name="Grum-Grzhimaylo A.A."/>
            <person name="Falkoski D.L."/>
            <person name="van den Heuvel J."/>
            <person name="Valero-Jimenez C.A."/>
            <person name="Min B."/>
            <person name="Choi I.G."/>
            <person name="Lipzen A."/>
            <person name="Daum C.G."/>
            <person name="Aanen D.K."/>
            <person name="Tsang A."/>
            <person name="Henrissat B."/>
            <person name="Bilanenko E.N."/>
            <person name="de Vries R.P."/>
            <person name="van Kan J.A.L."/>
            <person name="Grigoriev I.V."/>
            <person name="Debets A.J.M."/>
        </authorList>
    </citation>
    <scope>NUCLEOTIDE SEQUENCE [LARGE SCALE GENOMIC DNA]</scope>
    <source>
        <strain evidence="2 3">F11</strain>
    </source>
</reference>